<dbReference type="EMBL" id="CM042034">
    <property type="protein sequence ID" value="KAI3762639.1"/>
    <property type="molecule type" value="Genomic_DNA"/>
</dbReference>
<reference evidence="1 2" key="2">
    <citation type="journal article" date="2022" name="Mol. Ecol. Resour.">
        <title>The genomes of chicory, endive, great burdock and yacon provide insights into Asteraceae paleo-polyploidization history and plant inulin production.</title>
        <authorList>
            <person name="Fan W."/>
            <person name="Wang S."/>
            <person name="Wang H."/>
            <person name="Wang A."/>
            <person name="Jiang F."/>
            <person name="Liu H."/>
            <person name="Zhao H."/>
            <person name="Xu D."/>
            <person name="Zhang Y."/>
        </authorList>
    </citation>
    <scope>NUCLEOTIDE SEQUENCE [LARGE SCALE GENOMIC DNA]</scope>
    <source>
        <strain evidence="2">cv. Yunnan</strain>
        <tissue evidence="1">Leaves</tissue>
    </source>
</reference>
<comment type="caution">
    <text evidence="1">The sequence shown here is derived from an EMBL/GenBank/DDBJ whole genome shotgun (WGS) entry which is preliminary data.</text>
</comment>
<evidence type="ECO:0000313" key="1">
    <source>
        <dbReference type="EMBL" id="KAI3762639.1"/>
    </source>
</evidence>
<reference evidence="2" key="1">
    <citation type="journal article" date="2022" name="Mol. Ecol. Resour.">
        <title>The genomes of chicory, endive, great burdock and yacon provide insights into Asteraceae palaeo-polyploidization history and plant inulin production.</title>
        <authorList>
            <person name="Fan W."/>
            <person name="Wang S."/>
            <person name="Wang H."/>
            <person name="Wang A."/>
            <person name="Jiang F."/>
            <person name="Liu H."/>
            <person name="Zhao H."/>
            <person name="Xu D."/>
            <person name="Zhang Y."/>
        </authorList>
    </citation>
    <scope>NUCLEOTIDE SEQUENCE [LARGE SCALE GENOMIC DNA]</scope>
    <source>
        <strain evidence="2">cv. Yunnan</strain>
    </source>
</reference>
<name>A0ACB9EUD5_9ASTR</name>
<accession>A0ACB9EUD5</accession>
<dbReference type="Proteomes" id="UP001056120">
    <property type="component" value="Linkage Group LG17"/>
</dbReference>
<organism evidence="1 2">
    <name type="scientific">Smallanthus sonchifolius</name>
    <dbReference type="NCBI Taxonomy" id="185202"/>
    <lineage>
        <taxon>Eukaryota</taxon>
        <taxon>Viridiplantae</taxon>
        <taxon>Streptophyta</taxon>
        <taxon>Embryophyta</taxon>
        <taxon>Tracheophyta</taxon>
        <taxon>Spermatophyta</taxon>
        <taxon>Magnoliopsida</taxon>
        <taxon>eudicotyledons</taxon>
        <taxon>Gunneridae</taxon>
        <taxon>Pentapetalae</taxon>
        <taxon>asterids</taxon>
        <taxon>campanulids</taxon>
        <taxon>Asterales</taxon>
        <taxon>Asteraceae</taxon>
        <taxon>Asteroideae</taxon>
        <taxon>Heliantheae alliance</taxon>
        <taxon>Millerieae</taxon>
        <taxon>Smallanthus</taxon>
    </lineage>
</organism>
<proteinExistence type="predicted"/>
<evidence type="ECO:0000313" key="2">
    <source>
        <dbReference type="Proteomes" id="UP001056120"/>
    </source>
</evidence>
<gene>
    <name evidence="1" type="ORF">L1987_53078</name>
</gene>
<keyword evidence="2" id="KW-1185">Reference proteome</keyword>
<protein>
    <submittedName>
        <fullName evidence="1">Uncharacterized protein</fullName>
    </submittedName>
</protein>
<sequence>MEPAIVAPPIATREGKEIMADGVIKVVKKKKKSNGPKPKVQIPRLNVNKSGPSKPSSLPRPKVVDVSTTKAQNTHVHVSNPFSALDGTTQTYDSFPELNATLKKFAKRYVDTNTTPYPNVFATWSTDLKDYYYSLTKDVVVEVESETDGTARLMSTGVP</sequence>